<dbReference type="Pfam" id="PF00069">
    <property type="entry name" value="Pkinase"/>
    <property type="match status" value="1"/>
</dbReference>
<feature type="region of interest" description="Disordered" evidence="1">
    <location>
        <begin position="456"/>
        <end position="476"/>
    </location>
</feature>
<evidence type="ECO:0000256" key="1">
    <source>
        <dbReference type="SAM" id="MobiDB-lite"/>
    </source>
</evidence>
<dbReference type="GO" id="GO:0005524">
    <property type="term" value="F:ATP binding"/>
    <property type="evidence" value="ECO:0007669"/>
    <property type="project" value="InterPro"/>
</dbReference>
<evidence type="ECO:0000313" key="4">
    <source>
        <dbReference type="Proteomes" id="UP000683925"/>
    </source>
</evidence>
<protein>
    <recommendedName>
        <fullName evidence="2">Protein kinase domain-containing protein</fullName>
    </recommendedName>
</protein>
<comment type="caution">
    <text evidence="3">The sequence shown here is derived from an EMBL/GenBank/DDBJ whole genome shotgun (WGS) entry which is preliminary data.</text>
</comment>
<gene>
    <name evidence="3" type="ORF">POCTA_138.1.T0960017</name>
</gene>
<name>A0A8S1WMY3_PAROT</name>
<feature type="domain" description="Protein kinase" evidence="2">
    <location>
        <begin position="22"/>
        <end position="282"/>
    </location>
</feature>
<organism evidence="3 4">
    <name type="scientific">Paramecium octaurelia</name>
    <dbReference type="NCBI Taxonomy" id="43137"/>
    <lineage>
        <taxon>Eukaryota</taxon>
        <taxon>Sar</taxon>
        <taxon>Alveolata</taxon>
        <taxon>Ciliophora</taxon>
        <taxon>Intramacronucleata</taxon>
        <taxon>Oligohymenophorea</taxon>
        <taxon>Peniculida</taxon>
        <taxon>Parameciidae</taxon>
        <taxon>Paramecium</taxon>
    </lineage>
</organism>
<dbReference type="InterPro" id="IPR000719">
    <property type="entry name" value="Prot_kinase_dom"/>
</dbReference>
<sequence>MGTSAQSNMNSTSFFKTFRSQFRPLEIKGEKIDGQVYVCDANQEMIIEYPNRILDQESDELWHQSQSMIQHIQAPYIINYYGSAERQSQEMCSSYSTIFSYYEYIPHNLQKEINERKDNREQFAEKEIWYLLWSLSQALYELKQKGYNHKDLRPVTVALKRSGMVKLCPIGVLQDQKNSVARFVVENQQTYIPPTLKKQLINQSQPQINWNKIDSFALGHIILDLMILDVPVLVDNQQISQLQMQCYNRFSQQLIRIMEHLMLETDNQLLVEDVYYLLKPYSERINNLQDFQINFEDVKQLAIPLNNMSKLRLKSIIETSYKQSEILYESQHIDNTQYQQQLKVNLQQQLIIEEQKQQLLLQQQKYQQQLQFQQQTSNQQQQANTILQYQIEQKLQMPNSYPNSQTKMREQSSITQQIIPQPPPVQQQQVITQQQPPNFISQQQFSPQQHVVIPRPPQTQQQLIQSPDLRKSVSPQPQKIVNQQPQLLQRLLMQSQQIPQPQQAIPQIPPIQQQPLPISTPISPANPIKIPQQYYQPQVPPVPPPPVVQPIQNVYVPPQPPNILQQQPIQRPIVQQNAPVQLPVIYLNRPPPTNNYNQSPPGQKIPVQLVQTVAPMNDQYDREITVLEYQPQRNQPLRASNQVPQTQQKYSSPQTRQSNNFDRIRNVIQDSDELLQQQHK</sequence>
<dbReference type="GO" id="GO:0004672">
    <property type="term" value="F:protein kinase activity"/>
    <property type="evidence" value="ECO:0007669"/>
    <property type="project" value="InterPro"/>
</dbReference>
<feature type="compositionally biased region" description="Polar residues" evidence="1">
    <location>
        <begin position="631"/>
        <end position="661"/>
    </location>
</feature>
<dbReference type="OrthoDB" id="310653at2759"/>
<dbReference type="Proteomes" id="UP000683925">
    <property type="component" value="Unassembled WGS sequence"/>
</dbReference>
<dbReference type="EMBL" id="CAJJDP010000095">
    <property type="protein sequence ID" value="CAD8189825.1"/>
    <property type="molecule type" value="Genomic_DNA"/>
</dbReference>
<keyword evidence="4" id="KW-1185">Reference proteome</keyword>
<evidence type="ECO:0000313" key="3">
    <source>
        <dbReference type="EMBL" id="CAD8189825.1"/>
    </source>
</evidence>
<dbReference type="OMA" id="YSERINN"/>
<proteinExistence type="predicted"/>
<feature type="region of interest" description="Disordered" evidence="1">
    <location>
        <begin position="631"/>
        <end position="662"/>
    </location>
</feature>
<evidence type="ECO:0000259" key="2">
    <source>
        <dbReference type="PROSITE" id="PS50011"/>
    </source>
</evidence>
<accession>A0A8S1WMY3</accession>
<reference evidence="3" key="1">
    <citation type="submission" date="2021-01" db="EMBL/GenBank/DDBJ databases">
        <authorList>
            <consortium name="Genoscope - CEA"/>
            <person name="William W."/>
        </authorList>
    </citation>
    <scope>NUCLEOTIDE SEQUENCE</scope>
</reference>
<dbReference type="PROSITE" id="PS50011">
    <property type="entry name" value="PROTEIN_KINASE_DOM"/>
    <property type="match status" value="1"/>
</dbReference>
<dbReference type="AlphaFoldDB" id="A0A8S1WMY3"/>